<accession>A0ABP9Z9B8</accession>
<organism evidence="2 3">
    <name type="scientific">Mucor flavus</name>
    <dbReference type="NCBI Taxonomy" id="439312"/>
    <lineage>
        <taxon>Eukaryota</taxon>
        <taxon>Fungi</taxon>
        <taxon>Fungi incertae sedis</taxon>
        <taxon>Mucoromycota</taxon>
        <taxon>Mucoromycotina</taxon>
        <taxon>Mucoromycetes</taxon>
        <taxon>Mucorales</taxon>
        <taxon>Mucorineae</taxon>
        <taxon>Mucoraceae</taxon>
        <taxon>Mucor</taxon>
    </lineage>
</organism>
<sequence>MVRKYQQEQAPLQQRTATVTTATHTAATSIENDLYTDRRDSFQSDTNLDIPLSIPRRRSSLHQLSPIIDQPPLSCAPPEPLPNIQSFLNTLKMEEEEVLPTNSTDLTNMLLLEPAKFCNALANRRDQLQKELNSINQLLSQSSSLVSNESTSNNVLIGSILDAIRSRQSIIPTNDSNDDE</sequence>
<keyword evidence="3" id="KW-1185">Reference proteome</keyword>
<dbReference type="EMBL" id="BAABUK010000027">
    <property type="protein sequence ID" value="GAA5815667.1"/>
    <property type="molecule type" value="Genomic_DNA"/>
</dbReference>
<proteinExistence type="predicted"/>
<name>A0ABP9Z9B8_9FUNG</name>
<evidence type="ECO:0000313" key="2">
    <source>
        <dbReference type="EMBL" id="GAA5815667.1"/>
    </source>
</evidence>
<comment type="caution">
    <text evidence="2">The sequence shown here is derived from an EMBL/GenBank/DDBJ whole genome shotgun (WGS) entry which is preliminary data.</text>
</comment>
<gene>
    <name evidence="2" type="ORF">MFLAVUS_009180</name>
</gene>
<evidence type="ECO:0000313" key="3">
    <source>
        <dbReference type="Proteomes" id="UP001473302"/>
    </source>
</evidence>
<reference evidence="2 3" key="1">
    <citation type="submission" date="2024-04" db="EMBL/GenBank/DDBJ databases">
        <title>genome sequences of Mucor flavus KT1a and Helicostylum pulchrum KT1b strains isolated from the surface of a dry-aged beef.</title>
        <authorList>
            <person name="Toyotome T."/>
            <person name="Hosono M."/>
            <person name="Torimaru M."/>
            <person name="Fukuda K."/>
            <person name="Mikami N."/>
        </authorList>
    </citation>
    <scope>NUCLEOTIDE SEQUENCE [LARGE SCALE GENOMIC DNA]</scope>
    <source>
        <strain evidence="2 3">KT1a</strain>
    </source>
</reference>
<evidence type="ECO:0000256" key="1">
    <source>
        <dbReference type="SAM" id="MobiDB-lite"/>
    </source>
</evidence>
<protein>
    <submittedName>
        <fullName evidence="2">Uncharacterized protein</fullName>
    </submittedName>
</protein>
<feature type="region of interest" description="Disordered" evidence="1">
    <location>
        <begin position="1"/>
        <end position="20"/>
    </location>
</feature>
<dbReference type="Proteomes" id="UP001473302">
    <property type="component" value="Unassembled WGS sequence"/>
</dbReference>